<reference evidence="3 4" key="1">
    <citation type="journal article" date="2013" name="Mar. Genomics">
        <title>Expression of sulfatases in Rhodopirellula baltica and the diversity of sulfatases in the genus Rhodopirellula.</title>
        <authorList>
            <person name="Wegner C.E."/>
            <person name="Richter-Heitmann T."/>
            <person name="Klindworth A."/>
            <person name="Klockow C."/>
            <person name="Richter M."/>
            <person name="Achstetter T."/>
            <person name="Glockner F.O."/>
            <person name="Harder J."/>
        </authorList>
    </citation>
    <scope>NUCLEOTIDE SEQUENCE [LARGE SCALE GENOMIC DNA]</scope>
    <source>
        <strain evidence="3 4">SH28</strain>
    </source>
</reference>
<name>K5CAN0_RHOBT</name>
<dbReference type="PANTHER" id="PTHR34512:SF30">
    <property type="entry name" value="OUTER MEMBRANE PROTEIN ASSEMBLY FACTOR BAMB"/>
    <property type="match status" value="1"/>
</dbReference>
<accession>K5CAN0</accession>
<keyword evidence="3" id="KW-0808">Transferase</keyword>
<organism evidence="3 4">
    <name type="scientific">Rhodopirellula baltica SH28</name>
    <dbReference type="NCBI Taxonomy" id="993517"/>
    <lineage>
        <taxon>Bacteria</taxon>
        <taxon>Pseudomonadati</taxon>
        <taxon>Planctomycetota</taxon>
        <taxon>Planctomycetia</taxon>
        <taxon>Pirellulales</taxon>
        <taxon>Pirellulaceae</taxon>
        <taxon>Rhodopirellula</taxon>
    </lineage>
</organism>
<keyword evidence="3" id="KW-0418">Kinase</keyword>
<comment type="caution">
    <text evidence="3">The sequence shown here is derived from an EMBL/GenBank/DDBJ whole genome shotgun (WGS) entry which is preliminary data.</text>
</comment>
<dbReference type="AlphaFoldDB" id="K5CAN0"/>
<feature type="signal peptide" evidence="1">
    <location>
        <begin position="1"/>
        <end position="17"/>
    </location>
</feature>
<feature type="chain" id="PRO_5003885100" evidence="1">
    <location>
        <begin position="18"/>
        <end position="451"/>
    </location>
</feature>
<gene>
    <name evidence="3" type="ORF">RBSH_04341</name>
</gene>
<evidence type="ECO:0000256" key="1">
    <source>
        <dbReference type="SAM" id="SignalP"/>
    </source>
</evidence>
<dbReference type="PANTHER" id="PTHR34512">
    <property type="entry name" value="CELL SURFACE PROTEIN"/>
    <property type="match status" value="1"/>
</dbReference>
<evidence type="ECO:0000313" key="4">
    <source>
        <dbReference type="Proteomes" id="UP000007993"/>
    </source>
</evidence>
<dbReference type="PATRIC" id="fig|993517.3.peg.4722"/>
<dbReference type="SUPFAM" id="SSF50998">
    <property type="entry name" value="Quinoprotein alcohol dehydrogenase-like"/>
    <property type="match status" value="1"/>
</dbReference>
<proteinExistence type="predicted"/>
<protein>
    <submittedName>
        <fullName evidence="3">Serine/threonine protein kinase related protein-like protein</fullName>
    </submittedName>
</protein>
<dbReference type="EMBL" id="AMCW01000125">
    <property type="protein sequence ID" value="EKK00325.1"/>
    <property type="molecule type" value="Genomic_DNA"/>
</dbReference>
<dbReference type="Proteomes" id="UP000007993">
    <property type="component" value="Unassembled WGS sequence"/>
</dbReference>
<dbReference type="InterPro" id="IPR011047">
    <property type="entry name" value="Quinoprotein_ADH-like_sf"/>
</dbReference>
<keyword evidence="3" id="KW-0723">Serine/threonine-protein kinase</keyword>
<dbReference type="InterPro" id="IPR002372">
    <property type="entry name" value="PQQ_rpt_dom"/>
</dbReference>
<dbReference type="Gene3D" id="2.40.10.480">
    <property type="match status" value="1"/>
</dbReference>
<dbReference type="InterPro" id="IPR015943">
    <property type="entry name" value="WD40/YVTN_repeat-like_dom_sf"/>
</dbReference>
<keyword evidence="1" id="KW-0732">Signal</keyword>
<evidence type="ECO:0000313" key="3">
    <source>
        <dbReference type="EMBL" id="EKK00325.1"/>
    </source>
</evidence>
<dbReference type="Gene3D" id="2.130.10.10">
    <property type="entry name" value="YVTN repeat-like/Quinoprotein amine dehydrogenase"/>
    <property type="match status" value="1"/>
</dbReference>
<sequence length="451" mass="49813">MCTMNWLVGSFAFLAMALGVAGSGVGDDFTRFRGADATGVAEDHPGLPATWDKETNVAWVVDVPGQGWGSPIVIGDRVFVSSVVADEANTPPQGGLYLGEGVRDPAKGVHHWMVYCFDLGSGKELWKHEAHTGRPVVPRHPKSSYAAETPATDGERLFVLFGDLGLYCYGLDGELLWSRMIDPKKTNMDYGAAASPVVHAGQVFVVYDNKEESWIASFDTRTGDQLWRTPRDEVMSWATPFVWENELRTEIVVPGQRVNRSYSLDGKELWSFDGDMSILVIPSPFAAHGLCYLSSGYVGDAHRPTFAIRPGASGRIDTEDGFANSEFIEWYQPRASPYNTTQIVYGDYLYTVYDQGFMTCHNAKTGEEVYGKKRFSPKGSFTASPWAYDGKVFCLSEQGLTYVVQAGPEFEILQTNPLDELCIATPSVVEGKLLIRTLTKVYCISEHDVHD</sequence>
<feature type="domain" description="Pyrrolo-quinoline quinone repeat" evidence="2">
    <location>
        <begin position="114"/>
        <end position="232"/>
    </location>
</feature>
<dbReference type="Pfam" id="PF13360">
    <property type="entry name" value="PQQ_2"/>
    <property type="match status" value="1"/>
</dbReference>
<dbReference type="GO" id="GO:0004674">
    <property type="term" value="F:protein serine/threonine kinase activity"/>
    <property type="evidence" value="ECO:0007669"/>
    <property type="project" value="UniProtKB-KW"/>
</dbReference>
<evidence type="ECO:0000259" key="2">
    <source>
        <dbReference type="Pfam" id="PF13360"/>
    </source>
</evidence>
<dbReference type="RefSeq" id="WP_007333880.1">
    <property type="nucleotide sequence ID" value="NZ_AMCW01000125.1"/>
</dbReference>